<feature type="compositionally biased region" description="Basic and acidic residues" evidence="1">
    <location>
        <begin position="183"/>
        <end position="192"/>
    </location>
</feature>
<feature type="chain" id="PRO_5020930114" evidence="2">
    <location>
        <begin position="25"/>
        <end position="276"/>
    </location>
</feature>
<protein>
    <submittedName>
        <fullName evidence="3">Uncharacterized protein</fullName>
    </submittedName>
</protein>
<evidence type="ECO:0000313" key="4">
    <source>
        <dbReference type="Proteomes" id="UP000267251"/>
    </source>
</evidence>
<dbReference type="Proteomes" id="UP000267251">
    <property type="component" value="Unassembled WGS sequence"/>
</dbReference>
<accession>A0A4P9Y686</accession>
<reference evidence="4" key="1">
    <citation type="journal article" date="2018" name="Nat. Microbiol.">
        <title>Leveraging single-cell genomics to expand the fungal tree of life.</title>
        <authorList>
            <person name="Ahrendt S.R."/>
            <person name="Quandt C.A."/>
            <person name="Ciobanu D."/>
            <person name="Clum A."/>
            <person name="Salamov A."/>
            <person name="Andreopoulos B."/>
            <person name="Cheng J.F."/>
            <person name="Woyke T."/>
            <person name="Pelin A."/>
            <person name="Henrissat B."/>
            <person name="Reynolds N.K."/>
            <person name="Benny G.L."/>
            <person name="Smith M.E."/>
            <person name="James T.Y."/>
            <person name="Grigoriev I.V."/>
        </authorList>
    </citation>
    <scope>NUCLEOTIDE SEQUENCE [LARGE SCALE GENOMIC DNA]</scope>
</reference>
<feature type="region of interest" description="Disordered" evidence="1">
    <location>
        <begin position="155"/>
        <end position="230"/>
    </location>
</feature>
<sequence length="276" mass="30253">MRILAPTLLSVLIFSVVLTSFVESRPGLRKLLGIPSDPNKNLLLLRGEICFPKDDCYPVLRGGFWGCRSRSGGQCWGQPDINEDRQLSANTPAGIDAYDPRKMDKHPEYLDWALGKLRTHPNYAASSIGSDYVPESITGLPHTEDVMRRRSIAEKSKYAPSAHSVDRRHSTSGSSLSSASRVTESRPSRDGAKNPFAANLASTSNSKESASNTKPRHKGKDPLYSRKSAADAFDESSKWMNFFQSASSTASSASNKDPSYSKKTITQASQLISECF</sequence>
<feature type="signal peptide" evidence="2">
    <location>
        <begin position="1"/>
        <end position="24"/>
    </location>
</feature>
<dbReference type="AlphaFoldDB" id="A0A4P9Y686"/>
<feature type="compositionally biased region" description="Low complexity" evidence="1">
    <location>
        <begin position="171"/>
        <end position="180"/>
    </location>
</feature>
<keyword evidence="2" id="KW-0732">Signal</keyword>
<proteinExistence type="predicted"/>
<dbReference type="EMBL" id="KZ987954">
    <property type="protein sequence ID" value="RKP13741.1"/>
    <property type="molecule type" value="Genomic_DNA"/>
</dbReference>
<keyword evidence="4" id="KW-1185">Reference proteome</keyword>
<evidence type="ECO:0000256" key="1">
    <source>
        <dbReference type="SAM" id="MobiDB-lite"/>
    </source>
</evidence>
<name>A0A4P9Y686_9FUNG</name>
<gene>
    <name evidence="3" type="ORF">BJ684DRAFT_19802</name>
</gene>
<feature type="compositionally biased region" description="Polar residues" evidence="1">
    <location>
        <begin position="200"/>
        <end position="213"/>
    </location>
</feature>
<evidence type="ECO:0000313" key="3">
    <source>
        <dbReference type="EMBL" id="RKP13741.1"/>
    </source>
</evidence>
<organism evidence="3 4">
    <name type="scientific">Piptocephalis cylindrospora</name>
    <dbReference type="NCBI Taxonomy" id="1907219"/>
    <lineage>
        <taxon>Eukaryota</taxon>
        <taxon>Fungi</taxon>
        <taxon>Fungi incertae sedis</taxon>
        <taxon>Zoopagomycota</taxon>
        <taxon>Zoopagomycotina</taxon>
        <taxon>Zoopagomycetes</taxon>
        <taxon>Zoopagales</taxon>
        <taxon>Piptocephalidaceae</taxon>
        <taxon>Piptocephalis</taxon>
    </lineage>
</organism>
<evidence type="ECO:0000256" key="2">
    <source>
        <dbReference type="SAM" id="SignalP"/>
    </source>
</evidence>